<reference evidence="4 5" key="1">
    <citation type="journal article" date="2014" name="Genome Biol. Evol.">
        <title>Comparative genomics and transcriptomics analyses reveal divergent lifestyle features of nematode endoparasitic fungus Hirsutella minnesotensis.</title>
        <authorList>
            <person name="Lai Y."/>
            <person name="Liu K."/>
            <person name="Zhang X."/>
            <person name="Zhang X."/>
            <person name="Li K."/>
            <person name="Wang N."/>
            <person name="Shu C."/>
            <person name="Wu Y."/>
            <person name="Wang C."/>
            <person name="Bushley K.E."/>
            <person name="Xiang M."/>
            <person name="Liu X."/>
        </authorList>
    </citation>
    <scope>NUCLEOTIDE SEQUENCE [LARGE SCALE GENOMIC DNA]</scope>
    <source>
        <strain evidence="4 5">3608</strain>
    </source>
</reference>
<dbReference type="InterPro" id="IPR052275">
    <property type="entry name" value="Mt_Fe-S_assembly_factor"/>
</dbReference>
<dbReference type="InterPro" id="IPR036065">
    <property type="entry name" value="BolA-like_sf"/>
</dbReference>
<dbReference type="InterPro" id="IPR002634">
    <property type="entry name" value="BolA"/>
</dbReference>
<dbReference type="EMBL" id="KQ030511">
    <property type="protein sequence ID" value="KJZ76418.1"/>
    <property type="molecule type" value="Genomic_DNA"/>
</dbReference>
<protein>
    <submittedName>
        <fullName evidence="4">Uncharacterized protein</fullName>
    </submittedName>
</protein>
<comment type="similarity">
    <text evidence="1 2">Belongs to the BolA/IbaG family.</text>
</comment>
<evidence type="ECO:0000256" key="3">
    <source>
        <dbReference type="SAM" id="MobiDB-lite"/>
    </source>
</evidence>
<organism evidence="4 5">
    <name type="scientific">Hirsutella minnesotensis 3608</name>
    <dbReference type="NCBI Taxonomy" id="1043627"/>
    <lineage>
        <taxon>Eukaryota</taxon>
        <taxon>Fungi</taxon>
        <taxon>Dikarya</taxon>
        <taxon>Ascomycota</taxon>
        <taxon>Pezizomycotina</taxon>
        <taxon>Sordariomycetes</taxon>
        <taxon>Hypocreomycetidae</taxon>
        <taxon>Hypocreales</taxon>
        <taxon>Ophiocordycipitaceae</taxon>
        <taxon>Hirsutella</taxon>
    </lineage>
</organism>
<dbReference type="Gene3D" id="3.30.300.90">
    <property type="entry name" value="BolA-like"/>
    <property type="match status" value="1"/>
</dbReference>
<dbReference type="PANTHER" id="PTHR46188:SF1">
    <property type="entry name" value="BOLA-LIKE PROTEIN 3"/>
    <property type="match status" value="1"/>
</dbReference>
<dbReference type="Pfam" id="PF01722">
    <property type="entry name" value="BolA"/>
    <property type="match status" value="1"/>
</dbReference>
<evidence type="ECO:0000313" key="4">
    <source>
        <dbReference type="EMBL" id="KJZ76418.1"/>
    </source>
</evidence>
<accession>A0A0F7ZVD4</accession>
<keyword evidence="5" id="KW-1185">Reference proteome</keyword>
<evidence type="ECO:0000256" key="2">
    <source>
        <dbReference type="RuleBase" id="RU003860"/>
    </source>
</evidence>
<sequence>MLLRHALAPRRITTSTLPPLSSTTIFRRLSSSSPSSTSSPPHDDDAAAAMSPAERSVAVYAIRVASPLFRGRSLLQQQRMVNAALGDVVRQWHGVQIRTEVSPEDPAS</sequence>
<dbReference type="AlphaFoldDB" id="A0A0F7ZVD4"/>
<gene>
    <name evidence="4" type="ORF">HIM_04147</name>
</gene>
<feature type="compositionally biased region" description="Low complexity" evidence="3">
    <location>
        <begin position="23"/>
        <end position="40"/>
    </location>
</feature>
<dbReference type="GO" id="GO:0005759">
    <property type="term" value="C:mitochondrial matrix"/>
    <property type="evidence" value="ECO:0007669"/>
    <property type="project" value="TreeGrafter"/>
</dbReference>
<dbReference type="Proteomes" id="UP000054481">
    <property type="component" value="Unassembled WGS sequence"/>
</dbReference>
<proteinExistence type="inferred from homology"/>
<feature type="region of interest" description="Disordered" evidence="3">
    <location>
        <begin position="23"/>
        <end position="50"/>
    </location>
</feature>
<dbReference type="OrthoDB" id="203381at2759"/>
<dbReference type="SUPFAM" id="SSF82657">
    <property type="entry name" value="BolA-like"/>
    <property type="match status" value="1"/>
</dbReference>
<dbReference type="PANTHER" id="PTHR46188">
    <property type="entry name" value="BOLA-LIKE PROTEIN 3"/>
    <property type="match status" value="1"/>
</dbReference>
<evidence type="ECO:0000256" key="1">
    <source>
        <dbReference type="ARBA" id="ARBA00005578"/>
    </source>
</evidence>
<evidence type="ECO:0000313" key="5">
    <source>
        <dbReference type="Proteomes" id="UP000054481"/>
    </source>
</evidence>
<name>A0A0F7ZVD4_9HYPO</name>